<dbReference type="GO" id="GO:0071111">
    <property type="term" value="F:cyclic-guanylate-specific phosphodiesterase activity"/>
    <property type="evidence" value="ECO:0007669"/>
    <property type="project" value="UniProtKB-EC"/>
</dbReference>
<evidence type="ECO:0000313" key="5">
    <source>
        <dbReference type="Proteomes" id="UP000250928"/>
    </source>
</evidence>
<dbReference type="EC" id="3.1.4.52" evidence="1"/>
<dbReference type="Proteomes" id="UP000250928">
    <property type="component" value="Unassembled WGS sequence"/>
</dbReference>
<dbReference type="AlphaFoldDB" id="A0A6N4DW52"/>
<feature type="domain" description="EAL" evidence="3">
    <location>
        <begin position="8"/>
        <end position="262"/>
    </location>
</feature>
<gene>
    <name evidence="4" type="ORF">C3L24_07105</name>
</gene>
<dbReference type="CDD" id="cd01948">
    <property type="entry name" value="EAL"/>
    <property type="match status" value="1"/>
</dbReference>
<name>A0A6N4DW52_9GAMM</name>
<dbReference type="Gene3D" id="3.20.20.450">
    <property type="entry name" value="EAL domain"/>
    <property type="match status" value="1"/>
</dbReference>
<evidence type="ECO:0000256" key="1">
    <source>
        <dbReference type="ARBA" id="ARBA00012282"/>
    </source>
</evidence>
<dbReference type="EMBL" id="PQCO01000191">
    <property type="protein sequence ID" value="PUE01882.1"/>
    <property type="molecule type" value="Genomic_DNA"/>
</dbReference>
<dbReference type="Pfam" id="PF00563">
    <property type="entry name" value="EAL"/>
    <property type="match status" value="1"/>
</dbReference>
<sequence>MTQQAFEHVLLENSLRRAIDNTQLLLLYQPQIDLVSGELVGVEALVRWRHSDLGLIAPERFIPVAEESDLIERVGEWVLNQACRQASDWLARGHVFGRMAVNVACRQYHRQGMVPVVERALAATGLHAEALELEVTETLLMEEMSLVVEQMCALKELGVRLSIDDFGTGYSSLAYLKALPVGKLKIDRSFVRDIPGAPDDMAISSAIIALANSLQMQVVAEGVENQAQADFLLRAGCRHAQGFLFSEPLSPEAFENYLRLEPRARLPD</sequence>
<dbReference type="PROSITE" id="PS50883">
    <property type="entry name" value="EAL"/>
    <property type="match status" value="1"/>
</dbReference>
<dbReference type="InterPro" id="IPR001633">
    <property type="entry name" value="EAL_dom"/>
</dbReference>
<keyword evidence="2" id="KW-0973">c-di-GMP</keyword>
<protein>
    <recommendedName>
        <fullName evidence="1">cyclic-guanylate-specific phosphodiesterase</fullName>
        <ecNumber evidence="1">3.1.4.52</ecNumber>
    </recommendedName>
</protein>
<dbReference type="PANTHER" id="PTHR33121">
    <property type="entry name" value="CYCLIC DI-GMP PHOSPHODIESTERASE PDEF"/>
    <property type="match status" value="1"/>
</dbReference>
<organism evidence="4 5">
    <name type="scientific">Candidatus Sedimenticola endophacoides</name>
    <dbReference type="NCBI Taxonomy" id="2548426"/>
    <lineage>
        <taxon>Bacteria</taxon>
        <taxon>Pseudomonadati</taxon>
        <taxon>Pseudomonadota</taxon>
        <taxon>Gammaproteobacteria</taxon>
        <taxon>Chromatiales</taxon>
        <taxon>Sedimenticolaceae</taxon>
        <taxon>Sedimenticola</taxon>
    </lineage>
</organism>
<dbReference type="InterPro" id="IPR050706">
    <property type="entry name" value="Cyclic-di-GMP_PDE-like"/>
</dbReference>
<dbReference type="PANTHER" id="PTHR33121:SF79">
    <property type="entry name" value="CYCLIC DI-GMP PHOSPHODIESTERASE PDED-RELATED"/>
    <property type="match status" value="1"/>
</dbReference>
<dbReference type="SMART" id="SM00052">
    <property type="entry name" value="EAL"/>
    <property type="match status" value="1"/>
</dbReference>
<evidence type="ECO:0000313" key="4">
    <source>
        <dbReference type="EMBL" id="PUE01882.1"/>
    </source>
</evidence>
<dbReference type="FunFam" id="3.20.20.450:FF:000001">
    <property type="entry name" value="Cyclic di-GMP phosphodiesterase yahA"/>
    <property type="match status" value="1"/>
</dbReference>
<accession>A0A6N4DW52</accession>
<dbReference type="SUPFAM" id="SSF141868">
    <property type="entry name" value="EAL domain-like"/>
    <property type="match status" value="1"/>
</dbReference>
<proteinExistence type="predicted"/>
<dbReference type="InterPro" id="IPR035919">
    <property type="entry name" value="EAL_sf"/>
</dbReference>
<evidence type="ECO:0000259" key="3">
    <source>
        <dbReference type="PROSITE" id="PS50883"/>
    </source>
</evidence>
<comment type="caution">
    <text evidence="4">The sequence shown here is derived from an EMBL/GenBank/DDBJ whole genome shotgun (WGS) entry which is preliminary data.</text>
</comment>
<evidence type="ECO:0000256" key="2">
    <source>
        <dbReference type="ARBA" id="ARBA00022636"/>
    </source>
</evidence>
<reference evidence="4 5" key="1">
    <citation type="submission" date="2018-01" db="EMBL/GenBank/DDBJ databases">
        <title>Novel co-symbiosis in the lucinid bivalve Phacoides pectinatus.</title>
        <authorList>
            <person name="Lim S.J."/>
            <person name="Davis B.G."/>
            <person name="Gill D.E."/>
            <person name="Engel A.S."/>
            <person name="Anderson L.C."/>
            <person name="Campbell B.J."/>
        </authorList>
    </citation>
    <scope>NUCLEOTIDE SEQUENCE [LARGE SCALE GENOMIC DNA]</scope>
    <source>
        <strain evidence="4">N3_P5</strain>
    </source>
</reference>